<sequence length="158" mass="18119">MHARLVSYLRDNRDQIIENWLTEVEIPAPIESKGQESGVVPYEFFTKALDAVLDLIENGPAAGKNPRVLHLNKFLGITCDCRERCFGGRVCLELHDSGLHAFMSVFDDEWDAEHEFSLLDRECSQDLINHALSIFFNQEIKLCLHKTFRNDCPFVAHN</sequence>
<keyword evidence="2" id="KW-1185">Reference proteome</keyword>
<comment type="caution">
    <text evidence="1">The sequence shown here is derived from an EMBL/GenBank/DDBJ whole genome shotgun (WGS) entry which is preliminary data.</text>
</comment>
<accession>A0ABU1B102</accession>
<evidence type="ECO:0000313" key="1">
    <source>
        <dbReference type="EMBL" id="MDQ8209289.1"/>
    </source>
</evidence>
<organism evidence="1 2">
    <name type="scientific">Thalassobacterium maritimum</name>
    <dbReference type="NCBI Taxonomy" id="3041265"/>
    <lineage>
        <taxon>Bacteria</taxon>
        <taxon>Pseudomonadati</taxon>
        <taxon>Verrucomicrobiota</taxon>
        <taxon>Opitutia</taxon>
        <taxon>Puniceicoccales</taxon>
        <taxon>Coraliomargaritaceae</taxon>
        <taxon>Thalassobacterium</taxon>
    </lineage>
</organism>
<dbReference type="RefSeq" id="WP_308952180.1">
    <property type="nucleotide sequence ID" value="NZ_JARXHW010000060.1"/>
</dbReference>
<dbReference type="EMBL" id="JARXHW010000060">
    <property type="protein sequence ID" value="MDQ8209289.1"/>
    <property type="molecule type" value="Genomic_DNA"/>
</dbReference>
<reference evidence="1 2" key="1">
    <citation type="submission" date="2023-04" db="EMBL/GenBank/DDBJ databases">
        <title>A novel bacteria isolated from coastal sediment.</title>
        <authorList>
            <person name="Liu X.-J."/>
            <person name="Du Z.-J."/>
        </authorList>
    </citation>
    <scope>NUCLEOTIDE SEQUENCE [LARGE SCALE GENOMIC DNA]</scope>
    <source>
        <strain evidence="1 2">SDUM461003</strain>
    </source>
</reference>
<dbReference type="Proteomes" id="UP001225316">
    <property type="component" value="Unassembled WGS sequence"/>
</dbReference>
<name>A0ABU1B102_9BACT</name>
<gene>
    <name evidence="1" type="ORF">QEH52_17310</name>
</gene>
<proteinExistence type="predicted"/>
<evidence type="ECO:0000313" key="2">
    <source>
        <dbReference type="Proteomes" id="UP001225316"/>
    </source>
</evidence>
<protein>
    <submittedName>
        <fullName evidence="1">Uncharacterized protein</fullName>
    </submittedName>
</protein>